<reference evidence="8" key="1">
    <citation type="submission" date="2017-02" db="UniProtKB">
        <authorList>
            <consortium name="WormBaseParasite"/>
        </authorList>
    </citation>
    <scope>IDENTIFICATION</scope>
</reference>
<dbReference type="Gene3D" id="1.10.1450.10">
    <property type="entry name" value="Tetraspanin"/>
    <property type="match status" value="1"/>
</dbReference>
<dbReference type="CDD" id="cd03127">
    <property type="entry name" value="tetraspanin_LEL"/>
    <property type="match status" value="1"/>
</dbReference>
<dbReference type="GO" id="GO:0016020">
    <property type="term" value="C:membrane"/>
    <property type="evidence" value="ECO:0007669"/>
    <property type="project" value="UniProtKB-SubCell"/>
</dbReference>
<dbReference type="InterPro" id="IPR018499">
    <property type="entry name" value="Tetraspanin/Peripherin"/>
</dbReference>
<evidence type="ECO:0000313" key="8">
    <source>
        <dbReference type="WBParaSite" id="HNAJ_0001361201-mRNA-1"/>
    </source>
</evidence>
<feature type="transmembrane region" description="Helical" evidence="5">
    <location>
        <begin position="12"/>
        <end position="42"/>
    </location>
</feature>
<feature type="transmembrane region" description="Helical" evidence="5">
    <location>
        <begin position="191"/>
        <end position="212"/>
    </location>
</feature>
<evidence type="ECO:0000313" key="6">
    <source>
        <dbReference type="EMBL" id="VDO16376.1"/>
    </source>
</evidence>
<gene>
    <name evidence="6" type="ORF">HNAJ_LOCUS13586</name>
</gene>
<keyword evidence="2 5" id="KW-0812">Transmembrane</keyword>
<evidence type="ECO:0000256" key="1">
    <source>
        <dbReference type="ARBA" id="ARBA00004141"/>
    </source>
</evidence>
<dbReference type="Pfam" id="PF00335">
    <property type="entry name" value="Tetraspanin"/>
    <property type="match status" value="1"/>
</dbReference>
<keyword evidence="3 5" id="KW-1133">Transmembrane helix</keyword>
<dbReference type="EMBL" id="UZAE01015668">
    <property type="protein sequence ID" value="VDO16376.1"/>
    <property type="molecule type" value="Genomic_DNA"/>
</dbReference>
<feature type="transmembrane region" description="Helical" evidence="5">
    <location>
        <begin position="88"/>
        <end position="108"/>
    </location>
</feature>
<dbReference type="InterPro" id="IPR008952">
    <property type="entry name" value="Tetraspanin_EC2_sf"/>
</dbReference>
<proteinExistence type="predicted"/>
<sequence length="222" mass="24379">MKKDRPKAPITCSGYVTFIYNLFVLLIGACIASTALATILFLKNLDFDKFFIKMTWYVFGTGVGVCLVSVFAFVGVCRRVGCCLTLHFFGTCAMMAALVLAGIFALVYSNEYIESIQSALTKIVGAMNKQNVSNTIMLKFQSMLHCCGADSFKDYDAPTLFCCEGTKNCTKYLEEEGCNKVLGKFLDAYEITIGVVMIISGLLMGIPAYLACRTKKNFVASK</sequence>
<keyword evidence="4 5" id="KW-0472">Membrane</keyword>
<organism evidence="8">
    <name type="scientific">Rodentolepis nana</name>
    <name type="common">Dwarf tapeworm</name>
    <name type="synonym">Hymenolepis nana</name>
    <dbReference type="NCBI Taxonomy" id="102285"/>
    <lineage>
        <taxon>Eukaryota</taxon>
        <taxon>Metazoa</taxon>
        <taxon>Spiralia</taxon>
        <taxon>Lophotrochozoa</taxon>
        <taxon>Platyhelminthes</taxon>
        <taxon>Cestoda</taxon>
        <taxon>Eucestoda</taxon>
        <taxon>Cyclophyllidea</taxon>
        <taxon>Hymenolepididae</taxon>
        <taxon>Rodentolepis</taxon>
    </lineage>
</organism>
<dbReference type="PROSITE" id="PS51257">
    <property type="entry name" value="PROKAR_LIPOPROTEIN"/>
    <property type="match status" value="1"/>
</dbReference>
<accession>A0A0R3U0G3</accession>
<name>A0A0R3U0G3_RODNA</name>
<evidence type="ECO:0000313" key="7">
    <source>
        <dbReference type="Proteomes" id="UP000278807"/>
    </source>
</evidence>
<protein>
    <submittedName>
        <fullName evidence="8">Tetraspanin</fullName>
    </submittedName>
</protein>
<evidence type="ECO:0000256" key="5">
    <source>
        <dbReference type="SAM" id="Phobius"/>
    </source>
</evidence>
<reference evidence="6 7" key="2">
    <citation type="submission" date="2018-11" db="EMBL/GenBank/DDBJ databases">
        <authorList>
            <consortium name="Pathogen Informatics"/>
        </authorList>
    </citation>
    <scope>NUCLEOTIDE SEQUENCE [LARGE SCALE GENOMIC DNA]</scope>
</reference>
<evidence type="ECO:0000256" key="4">
    <source>
        <dbReference type="ARBA" id="ARBA00023136"/>
    </source>
</evidence>
<evidence type="ECO:0000256" key="3">
    <source>
        <dbReference type="ARBA" id="ARBA00022989"/>
    </source>
</evidence>
<feature type="transmembrane region" description="Helical" evidence="5">
    <location>
        <begin position="54"/>
        <end position="76"/>
    </location>
</feature>
<dbReference type="SUPFAM" id="SSF48652">
    <property type="entry name" value="Tetraspanin"/>
    <property type="match status" value="1"/>
</dbReference>
<dbReference type="AlphaFoldDB" id="A0A0R3U0G3"/>
<keyword evidence="7" id="KW-1185">Reference proteome</keyword>
<evidence type="ECO:0000256" key="2">
    <source>
        <dbReference type="ARBA" id="ARBA00022692"/>
    </source>
</evidence>
<comment type="subcellular location">
    <subcellularLocation>
        <location evidence="1">Membrane</location>
        <topology evidence="1">Multi-pass membrane protein</topology>
    </subcellularLocation>
</comment>
<dbReference type="Proteomes" id="UP000278807">
    <property type="component" value="Unassembled WGS sequence"/>
</dbReference>
<dbReference type="STRING" id="102285.A0A0R3U0G3"/>
<dbReference type="PANTHER" id="PTHR19282">
    <property type="entry name" value="TETRASPANIN"/>
    <property type="match status" value="1"/>
</dbReference>
<dbReference type="WBParaSite" id="HNAJ_0001361201-mRNA-1">
    <property type="protein sequence ID" value="HNAJ_0001361201-mRNA-1"/>
    <property type="gene ID" value="HNAJ_0001361201"/>
</dbReference>